<dbReference type="NCBIfam" id="NF038128">
    <property type="entry name" value="choice_anch_J"/>
    <property type="match status" value="1"/>
</dbReference>
<accession>A0A9D1VPT4</accession>
<dbReference type="AlphaFoldDB" id="A0A9D1VPT4"/>
<proteinExistence type="predicted"/>
<gene>
    <name evidence="2" type="ORF">H9982_00880</name>
</gene>
<keyword evidence="1" id="KW-0732">Signal</keyword>
<dbReference type="Proteomes" id="UP000824246">
    <property type="component" value="Unassembled WGS sequence"/>
</dbReference>
<protein>
    <submittedName>
        <fullName evidence="2">T9SS type A sorting domain-containing protein</fullName>
    </submittedName>
</protein>
<comment type="caution">
    <text evidence="2">The sequence shown here is derived from an EMBL/GenBank/DDBJ whole genome shotgun (WGS) entry which is preliminary data.</text>
</comment>
<dbReference type="InterPro" id="IPR013783">
    <property type="entry name" value="Ig-like_fold"/>
</dbReference>
<name>A0A9D1VPT4_9BACT</name>
<feature type="signal peptide" evidence="1">
    <location>
        <begin position="1"/>
        <end position="21"/>
    </location>
</feature>
<evidence type="ECO:0000256" key="1">
    <source>
        <dbReference type="SAM" id="SignalP"/>
    </source>
</evidence>
<sequence>MKKRLLPLAGLLLCGMSALNAQTAYECDFSDGMEGFTTYDIDGRTPNSAAQQYGFEPGIAWQVMQVDRNPAAVSNSSYTPIGLAEDWLITPAIVVGEGQTLTFKSQTVSLSTTTKIGKLDVLVSTTGVETTDFTNVLDENLSIRSDLAKYSYDLSAFAGQTIYIAFVNVSMNKDFLVIDDIFVGIPPVAEMTLSYQRLQENAAAGQRLSGTVTAGGATTITEYTATLTCGDFTTSRTYEGLSVEPNASHTFTFNESLPAPTPGEPQDFTVSVTINKGESIQEEGCIFTQAYQPTKRVVTEELTGTWCGYCVRGIYYMEVMNETYPDNFIGIAVHGGDPMQVNSYMNYLSAYTTGYPFCMTMRDTNTKGDPQYMPTFYNTHINKPAWADVSIYAEWADENKTSMHTQTATTFATSGSNIGMQLALVIIENDVNKPGDSNYDQANYYSGGGMGPMGGFESLPASVPAAQMYYQEVARAIYDDIETGIIGSIPDNVERDVTYKYYRELNLPSNVLVSDNCQVVALLIDVQSGKIVNAAKCDISDYNSAVTATKGDAFASRAYRTGDGIRVEADLTTSATTTVEVYAMDGTLVYKASPRKAEGLTTIDCPVKGRGAYIVRVTADGNVQTHKVIL</sequence>
<reference evidence="2" key="2">
    <citation type="submission" date="2021-04" db="EMBL/GenBank/DDBJ databases">
        <authorList>
            <person name="Gilroy R."/>
        </authorList>
    </citation>
    <scope>NUCLEOTIDE SEQUENCE</scope>
    <source>
        <strain evidence="2">ChiHjej12B11-16260</strain>
    </source>
</reference>
<evidence type="ECO:0000313" key="2">
    <source>
        <dbReference type="EMBL" id="HIX44751.1"/>
    </source>
</evidence>
<reference evidence="2" key="1">
    <citation type="journal article" date="2021" name="PeerJ">
        <title>Extensive microbial diversity within the chicken gut microbiome revealed by metagenomics and culture.</title>
        <authorList>
            <person name="Gilroy R."/>
            <person name="Ravi A."/>
            <person name="Getino M."/>
            <person name="Pursley I."/>
            <person name="Horton D.L."/>
            <person name="Alikhan N.F."/>
            <person name="Baker D."/>
            <person name="Gharbi K."/>
            <person name="Hall N."/>
            <person name="Watson M."/>
            <person name="Adriaenssens E.M."/>
            <person name="Foster-Nyarko E."/>
            <person name="Jarju S."/>
            <person name="Secka A."/>
            <person name="Antonio M."/>
            <person name="Oren A."/>
            <person name="Chaudhuri R.R."/>
            <person name="La Ragione R."/>
            <person name="Hildebrand F."/>
            <person name="Pallen M.J."/>
        </authorList>
    </citation>
    <scope>NUCLEOTIDE SEQUENCE</scope>
    <source>
        <strain evidence="2">ChiHjej12B11-16260</strain>
    </source>
</reference>
<dbReference type="Gene3D" id="2.60.40.10">
    <property type="entry name" value="Immunoglobulins"/>
    <property type="match status" value="1"/>
</dbReference>
<dbReference type="Gene3D" id="2.60.120.200">
    <property type="match status" value="1"/>
</dbReference>
<feature type="chain" id="PRO_5039577638" evidence="1">
    <location>
        <begin position="22"/>
        <end position="630"/>
    </location>
</feature>
<organism evidence="2 3">
    <name type="scientific">Candidatus Barnesiella excrementipullorum</name>
    <dbReference type="NCBI Taxonomy" id="2838479"/>
    <lineage>
        <taxon>Bacteria</taxon>
        <taxon>Pseudomonadati</taxon>
        <taxon>Bacteroidota</taxon>
        <taxon>Bacteroidia</taxon>
        <taxon>Bacteroidales</taxon>
        <taxon>Barnesiellaceae</taxon>
        <taxon>Barnesiella</taxon>
    </lineage>
</organism>
<dbReference type="InterPro" id="IPR026444">
    <property type="entry name" value="Secre_tail"/>
</dbReference>
<evidence type="ECO:0000313" key="3">
    <source>
        <dbReference type="Proteomes" id="UP000824246"/>
    </source>
</evidence>
<dbReference type="NCBIfam" id="TIGR04183">
    <property type="entry name" value="Por_Secre_tail"/>
    <property type="match status" value="1"/>
</dbReference>
<dbReference type="EMBL" id="DXFB01000022">
    <property type="protein sequence ID" value="HIX44751.1"/>
    <property type="molecule type" value="Genomic_DNA"/>
</dbReference>